<reference evidence="1 2" key="1">
    <citation type="submission" date="2018-07" db="EMBL/GenBank/DDBJ databases">
        <title>Venubactetium sediminum gen. nov., sp. nov., isolated from a marine solar saltern.</title>
        <authorList>
            <person name="Wang S."/>
        </authorList>
    </citation>
    <scope>NUCLEOTIDE SEQUENCE [LARGE SCALE GENOMIC DNA]</scope>
    <source>
        <strain evidence="1 2">WD2A32</strain>
    </source>
</reference>
<dbReference type="SUPFAM" id="SSF158668">
    <property type="entry name" value="MtlR-like"/>
    <property type="match status" value="1"/>
</dbReference>
<accession>A0A369T8C2</accession>
<dbReference type="Gene3D" id="1.20.120.330">
    <property type="entry name" value="Nucleotidyltransferases domain 2"/>
    <property type="match status" value="1"/>
</dbReference>
<evidence type="ECO:0000313" key="1">
    <source>
        <dbReference type="EMBL" id="RDD61563.1"/>
    </source>
</evidence>
<keyword evidence="2" id="KW-1185">Reference proteome</keyword>
<dbReference type="PANTHER" id="PTHR37941">
    <property type="entry name" value="FUMARASE E-RELATED"/>
    <property type="match status" value="1"/>
</dbReference>
<dbReference type="InterPro" id="IPR038026">
    <property type="entry name" value="MtlR-like_sf"/>
</dbReference>
<dbReference type="PANTHER" id="PTHR37941:SF1">
    <property type="entry name" value="FUMARASE E-RELATED"/>
    <property type="match status" value="1"/>
</dbReference>
<proteinExistence type="predicted"/>
<dbReference type="GO" id="GO:0045892">
    <property type="term" value="P:negative regulation of DNA-templated transcription"/>
    <property type="evidence" value="ECO:0007669"/>
    <property type="project" value="TreeGrafter"/>
</dbReference>
<comment type="caution">
    <text evidence="1">The sequence shown here is derived from an EMBL/GenBank/DDBJ whole genome shotgun (WGS) entry which is preliminary data.</text>
</comment>
<dbReference type="Proteomes" id="UP000253941">
    <property type="component" value="Unassembled WGS sequence"/>
</dbReference>
<dbReference type="AlphaFoldDB" id="A0A369T8C2"/>
<name>A0A369T8C2_9PROT</name>
<dbReference type="EMBL" id="QPMH01000011">
    <property type="protein sequence ID" value="RDD61563.1"/>
    <property type="molecule type" value="Genomic_DNA"/>
</dbReference>
<gene>
    <name evidence="1" type="ORF">DRB17_12790</name>
</gene>
<dbReference type="InterPro" id="IPR007761">
    <property type="entry name" value="MtlR-like"/>
</dbReference>
<evidence type="ECO:0000313" key="2">
    <source>
        <dbReference type="Proteomes" id="UP000253941"/>
    </source>
</evidence>
<organism evidence="1 2">
    <name type="scientific">Ferruginivarius sediminum</name>
    <dbReference type="NCBI Taxonomy" id="2661937"/>
    <lineage>
        <taxon>Bacteria</taxon>
        <taxon>Pseudomonadati</taxon>
        <taxon>Pseudomonadota</taxon>
        <taxon>Alphaproteobacteria</taxon>
        <taxon>Rhodospirillales</taxon>
        <taxon>Rhodospirillaceae</taxon>
        <taxon>Ferruginivarius</taxon>
    </lineage>
</organism>
<sequence>MATDKSVVEAVAKAIYESDVRRLDELVDAFDLNIDEFEPFFTGLKDESDRAIGVLAFTYIETVCTDLMSQHLSDDIPGGKRRLFDSNGPLSTVSSRFLLARSLNWISSSTFSSLSALRKIRNEFAHSHTATDFQNTRIHDLISSIPSFEQAPLDATGEEWSLCTRHVFHLRSIYICSKMMEELISAPIATRMGLPPGTGVSRPFDELPQRIKDIRLTVASTMLAVLNGSPELQ</sequence>
<protein>
    <submittedName>
        <fullName evidence="1">Uncharacterized protein</fullName>
    </submittedName>
</protein>
<dbReference type="RefSeq" id="WP_114582594.1">
    <property type="nucleotide sequence ID" value="NZ_QPMH01000011.1"/>
</dbReference>